<dbReference type="Proteomes" id="UP000001549">
    <property type="component" value="Chromosome"/>
</dbReference>
<accession>F8AVQ1</accession>
<evidence type="ECO:0000256" key="2">
    <source>
        <dbReference type="SAM" id="MobiDB-lite"/>
    </source>
</evidence>
<evidence type="ECO:0000256" key="1">
    <source>
        <dbReference type="ARBA" id="ARBA00006865"/>
    </source>
</evidence>
<dbReference type="InterPro" id="IPR000757">
    <property type="entry name" value="Beta-glucanase-like"/>
</dbReference>
<dbReference type="STRING" id="656024.FsymDg_3872"/>
<comment type="similarity">
    <text evidence="1">Belongs to the glycosyl hydrolase 16 family.</text>
</comment>
<dbReference type="Pfam" id="PF00722">
    <property type="entry name" value="Glyco_hydro_16"/>
    <property type="match status" value="1"/>
</dbReference>
<organism evidence="4 5">
    <name type="scientific">Candidatus Protofrankia datiscae</name>
    <dbReference type="NCBI Taxonomy" id="2716812"/>
    <lineage>
        <taxon>Bacteria</taxon>
        <taxon>Bacillati</taxon>
        <taxon>Actinomycetota</taxon>
        <taxon>Actinomycetes</taxon>
        <taxon>Frankiales</taxon>
        <taxon>Frankiaceae</taxon>
        <taxon>Protofrankia</taxon>
    </lineage>
</organism>
<proteinExistence type="inferred from homology"/>
<feature type="region of interest" description="Disordered" evidence="2">
    <location>
        <begin position="13"/>
        <end position="90"/>
    </location>
</feature>
<dbReference type="SUPFAM" id="SSF49899">
    <property type="entry name" value="Concanavalin A-like lectins/glucanases"/>
    <property type="match status" value="1"/>
</dbReference>
<dbReference type="PANTHER" id="PTHR10963:SF55">
    <property type="entry name" value="GLYCOSIDE HYDROLASE FAMILY 16 PROTEIN"/>
    <property type="match status" value="1"/>
</dbReference>
<evidence type="ECO:0000313" key="4">
    <source>
        <dbReference type="EMBL" id="AEH11149.1"/>
    </source>
</evidence>
<feature type="compositionally biased region" description="Low complexity" evidence="2">
    <location>
        <begin position="42"/>
        <end position="83"/>
    </location>
</feature>
<dbReference type="HOGENOM" id="CLU_019533_0_2_11"/>
<feature type="domain" description="GH16" evidence="3">
    <location>
        <begin position="77"/>
        <end position="340"/>
    </location>
</feature>
<dbReference type="InterPro" id="IPR013320">
    <property type="entry name" value="ConA-like_dom_sf"/>
</dbReference>
<dbReference type="EMBL" id="CP002801">
    <property type="protein sequence ID" value="AEH11149.1"/>
    <property type="molecule type" value="Genomic_DNA"/>
</dbReference>
<dbReference type="PANTHER" id="PTHR10963">
    <property type="entry name" value="GLYCOSYL HYDROLASE-RELATED"/>
    <property type="match status" value="1"/>
</dbReference>
<dbReference type="InterPro" id="IPR050546">
    <property type="entry name" value="Glycosyl_Hydrlase_16"/>
</dbReference>
<gene>
    <name evidence="4" type="ordered locus">FsymDg_3872</name>
</gene>
<feature type="compositionally biased region" description="Low complexity" evidence="2">
    <location>
        <begin position="19"/>
        <end position="31"/>
    </location>
</feature>
<keyword evidence="4" id="KW-0378">Hydrolase</keyword>
<name>F8AVQ1_9ACTN</name>
<evidence type="ECO:0000259" key="3">
    <source>
        <dbReference type="PROSITE" id="PS51762"/>
    </source>
</evidence>
<evidence type="ECO:0000313" key="5">
    <source>
        <dbReference type="Proteomes" id="UP000001549"/>
    </source>
</evidence>
<protein>
    <submittedName>
        <fullName evidence="4">Glycoside hydrolase family 16</fullName>
    </submittedName>
</protein>
<reference evidence="4 5" key="1">
    <citation type="submission" date="2011-05" db="EMBL/GenBank/DDBJ databases">
        <title>Complete sequence of chromosome of Frankia symbiont of Datisca glomerata.</title>
        <authorList>
            <consortium name="US DOE Joint Genome Institute"/>
            <person name="Lucas S."/>
            <person name="Han J."/>
            <person name="Lapidus A."/>
            <person name="Cheng J.-F."/>
            <person name="Goodwin L."/>
            <person name="Pitluck S."/>
            <person name="Peters L."/>
            <person name="Mikhailova N."/>
            <person name="Chertkov O."/>
            <person name="Teshima H."/>
            <person name="Han C."/>
            <person name="Tapia R."/>
            <person name="Land M."/>
            <person name="Hauser L."/>
            <person name="Kyrpides N."/>
            <person name="Ivanova N."/>
            <person name="Pagani I."/>
            <person name="Berry A."/>
            <person name="Pawlowski K."/>
            <person name="Persson T."/>
            <person name="Vanden Heuvel B."/>
            <person name="Benson D."/>
            <person name="Woyke T."/>
        </authorList>
    </citation>
    <scope>NUCLEOTIDE SEQUENCE [LARGE SCALE GENOMIC DNA]</scope>
    <source>
        <strain evidence="5">4085684</strain>
    </source>
</reference>
<dbReference type="GO" id="GO:0004553">
    <property type="term" value="F:hydrolase activity, hydrolyzing O-glycosyl compounds"/>
    <property type="evidence" value="ECO:0007669"/>
    <property type="project" value="InterPro"/>
</dbReference>
<dbReference type="PROSITE" id="PS51762">
    <property type="entry name" value="GH16_2"/>
    <property type="match status" value="1"/>
</dbReference>
<sequence>MTLTLPVGVALAGCQAPRTSTSPESSPSVSSIGQQAAKAYLAAHPSPGASASAAAGDQPAQSAPPTAGPAQQAAPTQAQAQAPAPAPPAVNPLLPLLAPAPATRPPGLDDSWRLVFGDEFDAPVLDTAKWVTNVWQGAQCGANSGNHGSQNCYSPSAVTQSDGKAHLTASRAPYNFKGRTFPYTSGIINSDQRYFFTYGYVDVRAKLPKGKGFWPAIWLYNPAYTLDEIDIMEFIGEDQTTIFQTLHTRHGSENQFKTRHSDWSADYHNFAVRWEPGSLTFYIDGVQTGHLTSLVPSEKMYLMVNLDVGGSSSWGGAPNSATQFPSSVDIDYVHIYQQAP</sequence>
<dbReference type="AlphaFoldDB" id="F8AVQ1"/>
<dbReference type="KEGG" id="fsy:FsymDg_3872"/>
<dbReference type="CDD" id="cd08023">
    <property type="entry name" value="GH16_laminarinase_like"/>
    <property type="match status" value="1"/>
</dbReference>
<keyword evidence="5" id="KW-1185">Reference proteome</keyword>
<dbReference type="GO" id="GO:0005975">
    <property type="term" value="P:carbohydrate metabolic process"/>
    <property type="evidence" value="ECO:0007669"/>
    <property type="project" value="InterPro"/>
</dbReference>
<dbReference type="eggNOG" id="COG2273">
    <property type="taxonomic scope" value="Bacteria"/>
</dbReference>
<dbReference type="Gene3D" id="2.60.120.200">
    <property type="match status" value="1"/>
</dbReference>